<reference evidence="2 3" key="1">
    <citation type="journal article" date="2019" name="Sci. Rep.">
        <title>Orb-weaving spider Araneus ventricosus genome elucidates the spidroin gene catalogue.</title>
        <authorList>
            <person name="Kono N."/>
            <person name="Nakamura H."/>
            <person name="Ohtoshi R."/>
            <person name="Moran D.A.P."/>
            <person name="Shinohara A."/>
            <person name="Yoshida Y."/>
            <person name="Fujiwara M."/>
            <person name="Mori M."/>
            <person name="Tomita M."/>
            <person name="Arakawa K."/>
        </authorList>
    </citation>
    <scope>NUCLEOTIDE SEQUENCE [LARGE SCALE GENOMIC DNA]</scope>
</reference>
<gene>
    <name evidence="2" type="ORF">AVEN_190489_1</name>
</gene>
<feature type="region of interest" description="Disordered" evidence="1">
    <location>
        <begin position="1"/>
        <end position="29"/>
    </location>
</feature>
<evidence type="ECO:0000313" key="3">
    <source>
        <dbReference type="Proteomes" id="UP000499080"/>
    </source>
</evidence>
<dbReference type="AlphaFoldDB" id="A0A4Y2JCR1"/>
<dbReference type="Proteomes" id="UP000499080">
    <property type="component" value="Unassembled WGS sequence"/>
</dbReference>
<evidence type="ECO:0000256" key="1">
    <source>
        <dbReference type="SAM" id="MobiDB-lite"/>
    </source>
</evidence>
<proteinExistence type="predicted"/>
<sequence>MPHTKSNGHPYSKRRNVNWRNPQPQMGSASSIRYSVLQPFPLPIPSHTNNHAYHRNDRRQDIRDYTPHAFRQNYASSPVSRNEEQPPFTYINLQTVQNQNLPDSQLKSVNGHVYDQPQNQHIQARQPYVVMRDAPGSEARPNYRKNHFSPKYHNICGKGQLMMQLLHCNVILHLVPLLQI</sequence>
<protein>
    <submittedName>
        <fullName evidence="2">Uncharacterized protein</fullName>
    </submittedName>
</protein>
<accession>A0A4Y2JCR1</accession>
<feature type="compositionally biased region" description="Polar residues" evidence="1">
    <location>
        <begin position="18"/>
        <end position="29"/>
    </location>
</feature>
<organism evidence="2 3">
    <name type="scientific">Araneus ventricosus</name>
    <name type="common">Orbweaver spider</name>
    <name type="synonym">Epeira ventricosa</name>
    <dbReference type="NCBI Taxonomy" id="182803"/>
    <lineage>
        <taxon>Eukaryota</taxon>
        <taxon>Metazoa</taxon>
        <taxon>Ecdysozoa</taxon>
        <taxon>Arthropoda</taxon>
        <taxon>Chelicerata</taxon>
        <taxon>Arachnida</taxon>
        <taxon>Araneae</taxon>
        <taxon>Araneomorphae</taxon>
        <taxon>Entelegynae</taxon>
        <taxon>Araneoidea</taxon>
        <taxon>Araneidae</taxon>
        <taxon>Araneus</taxon>
    </lineage>
</organism>
<dbReference type="EMBL" id="BGPR01003434">
    <property type="protein sequence ID" value="GBM88091.1"/>
    <property type="molecule type" value="Genomic_DNA"/>
</dbReference>
<name>A0A4Y2JCR1_ARAVE</name>
<keyword evidence="3" id="KW-1185">Reference proteome</keyword>
<comment type="caution">
    <text evidence="2">The sequence shown here is derived from an EMBL/GenBank/DDBJ whole genome shotgun (WGS) entry which is preliminary data.</text>
</comment>
<evidence type="ECO:0000313" key="2">
    <source>
        <dbReference type="EMBL" id="GBM88091.1"/>
    </source>
</evidence>